<name>A0ABQ8CB58_BRANA</name>
<dbReference type="EMBL" id="JAGKQM010000008">
    <property type="protein sequence ID" value="KAH0914329.1"/>
    <property type="molecule type" value="Genomic_DNA"/>
</dbReference>
<comment type="caution">
    <text evidence="1">The sequence shown here is derived from an EMBL/GenBank/DDBJ whole genome shotgun (WGS) entry which is preliminary data.</text>
</comment>
<organism evidence="1 2">
    <name type="scientific">Brassica napus</name>
    <name type="common">Rape</name>
    <dbReference type="NCBI Taxonomy" id="3708"/>
    <lineage>
        <taxon>Eukaryota</taxon>
        <taxon>Viridiplantae</taxon>
        <taxon>Streptophyta</taxon>
        <taxon>Embryophyta</taxon>
        <taxon>Tracheophyta</taxon>
        <taxon>Spermatophyta</taxon>
        <taxon>Magnoliopsida</taxon>
        <taxon>eudicotyledons</taxon>
        <taxon>Gunneridae</taxon>
        <taxon>Pentapetalae</taxon>
        <taxon>rosids</taxon>
        <taxon>malvids</taxon>
        <taxon>Brassicales</taxon>
        <taxon>Brassicaceae</taxon>
        <taxon>Brassiceae</taxon>
        <taxon>Brassica</taxon>
    </lineage>
</organism>
<keyword evidence="2" id="KW-1185">Reference proteome</keyword>
<protein>
    <submittedName>
        <fullName evidence="1">Uncharacterized protein</fullName>
    </submittedName>
</protein>
<evidence type="ECO:0000313" key="2">
    <source>
        <dbReference type="Proteomes" id="UP000824890"/>
    </source>
</evidence>
<reference evidence="1 2" key="1">
    <citation type="submission" date="2021-05" db="EMBL/GenBank/DDBJ databases">
        <title>Genome Assembly of Synthetic Allotetraploid Brassica napus Reveals Homoeologous Exchanges between Subgenomes.</title>
        <authorList>
            <person name="Davis J.T."/>
        </authorList>
    </citation>
    <scope>NUCLEOTIDE SEQUENCE [LARGE SCALE GENOMIC DNA]</scope>
    <source>
        <strain evidence="2">cv. Da-Ae</strain>
        <tissue evidence="1">Seedling</tissue>
    </source>
</reference>
<sequence length="112" mass="13092">MIQASLSVHRPNTFKKLLSEDSVYEHNTRDYKQRMMLFGNTQCKMITISIESHSNFCLNFFADLDRLIDANLLWSCDEPKVYYFRADAISATNFYFGMSMMLGKVFLSENFS</sequence>
<accession>A0ABQ8CB58</accession>
<dbReference type="Proteomes" id="UP000824890">
    <property type="component" value="Unassembled WGS sequence"/>
</dbReference>
<evidence type="ECO:0000313" key="1">
    <source>
        <dbReference type="EMBL" id="KAH0914329.1"/>
    </source>
</evidence>
<proteinExistence type="predicted"/>
<gene>
    <name evidence="1" type="ORF">HID58_028775</name>
</gene>